<dbReference type="InterPro" id="IPR016187">
    <property type="entry name" value="CTDL_fold"/>
</dbReference>
<protein>
    <submittedName>
        <fullName evidence="3">(spotted green pufferfish) hypothetical protein</fullName>
    </submittedName>
</protein>
<evidence type="ECO:0000259" key="2">
    <source>
        <dbReference type="Pfam" id="PF00059"/>
    </source>
</evidence>
<feature type="signal peptide" evidence="1">
    <location>
        <begin position="1"/>
        <end position="20"/>
    </location>
</feature>
<comment type="caution">
    <text evidence="3">The sequence shown here is derived from an EMBL/GenBank/DDBJ whole genome shotgun (WGS) entry which is preliminary data.</text>
</comment>
<dbReference type="InterPro" id="IPR035986">
    <property type="entry name" value="PKD_dom_sf"/>
</dbReference>
<dbReference type="InterPro" id="IPR016186">
    <property type="entry name" value="C-type_lectin-like/link_sf"/>
</dbReference>
<accession>Q4T673</accession>
<proteinExistence type="predicted"/>
<reference evidence="3" key="2">
    <citation type="submission" date="2004-02" db="EMBL/GenBank/DDBJ databases">
        <authorList>
            <consortium name="Genoscope"/>
            <consortium name="Whitehead Institute Centre for Genome Research"/>
        </authorList>
    </citation>
    <scope>NUCLEOTIDE SEQUENCE</scope>
</reference>
<dbReference type="InterPro" id="IPR001304">
    <property type="entry name" value="C-type_lectin-like"/>
</dbReference>
<dbReference type="Gene3D" id="3.10.100.10">
    <property type="entry name" value="Mannose-Binding Protein A, subunit A"/>
    <property type="match status" value="1"/>
</dbReference>
<gene>
    <name evidence="3" type="ORF">GSTENG00006451001</name>
</gene>
<dbReference type="SUPFAM" id="SSF49299">
    <property type="entry name" value="PKD domain"/>
    <property type="match status" value="1"/>
</dbReference>
<feature type="domain" description="C-type lectin" evidence="2">
    <location>
        <begin position="41"/>
        <end position="85"/>
    </location>
</feature>
<dbReference type="EMBL" id="CAAE01008887">
    <property type="protein sequence ID" value="CAF91609.1"/>
    <property type="molecule type" value="Genomic_DNA"/>
</dbReference>
<dbReference type="OrthoDB" id="10264154at2759"/>
<reference evidence="3" key="1">
    <citation type="journal article" date="2004" name="Nature">
        <title>Genome duplication in the teleost fish Tetraodon nigroviridis reveals the early vertebrate proto-karyotype.</title>
        <authorList>
            <person name="Jaillon O."/>
            <person name="Aury J.-M."/>
            <person name="Brunet F."/>
            <person name="Petit J.-L."/>
            <person name="Stange-Thomann N."/>
            <person name="Mauceli E."/>
            <person name="Bouneau L."/>
            <person name="Fischer C."/>
            <person name="Ozouf-Costaz C."/>
            <person name="Bernot A."/>
            <person name="Nicaud S."/>
            <person name="Jaffe D."/>
            <person name="Fisher S."/>
            <person name="Lutfalla G."/>
            <person name="Dossat C."/>
            <person name="Segurens B."/>
            <person name="Dasilva C."/>
            <person name="Salanoubat M."/>
            <person name="Levy M."/>
            <person name="Boudet N."/>
            <person name="Castellano S."/>
            <person name="Anthouard V."/>
            <person name="Jubin C."/>
            <person name="Castelli V."/>
            <person name="Katinka M."/>
            <person name="Vacherie B."/>
            <person name="Biemont C."/>
            <person name="Skalli Z."/>
            <person name="Cattolico L."/>
            <person name="Poulain J."/>
            <person name="De Berardinis V."/>
            <person name="Cruaud C."/>
            <person name="Duprat S."/>
            <person name="Brottier P."/>
            <person name="Coutanceau J.-P."/>
            <person name="Gouzy J."/>
            <person name="Parra G."/>
            <person name="Lardier G."/>
            <person name="Chapple C."/>
            <person name="McKernan K.J."/>
            <person name="McEwan P."/>
            <person name="Bosak S."/>
            <person name="Kellis M."/>
            <person name="Volff J.-N."/>
            <person name="Guigo R."/>
            <person name="Zody M.C."/>
            <person name="Mesirov J."/>
            <person name="Lindblad-Toh K."/>
            <person name="Birren B."/>
            <person name="Nusbaum C."/>
            <person name="Kahn D."/>
            <person name="Robinson-Rechavi M."/>
            <person name="Laudet V."/>
            <person name="Schachter V."/>
            <person name="Quetier F."/>
            <person name="Saurin W."/>
            <person name="Scarpelli C."/>
            <person name="Wincker P."/>
            <person name="Lander E.S."/>
            <person name="Weissenbach J."/>
            <person name="Roest Crollius H."/>
        </authorList>
    </citation>
    <scope>NUCLEOTIDE SEQUENCE [LARGE SCALE GENOMIC DNA]</scope>
</reference>
<dbReference type="KEGG" id="tng:GSTEN00006451G001"/>
<dbReference type="AlphaFoldDB" id="Q4T673"/>
<organism evidence="3">
    <name type="scientific">Tetraodon nigroviridis</name>
    <name type="common">Spotted green pufferfish</name>
    <name type="synonym">Chelonodon nigroviridis</name>
    <dbReference type="NCBI Taxonomy" id="99883"/>
    <lineage>
        <taxon>Eukaryota</taxon>
        <taxon>Metazoa</taxon>
        <taxon>Chordata</taxon>
        <taxon>Craniata</taxon>
        <taxon>Vertebrata</taxon>
        <taxon>Euteleostomi</taxon>
        <taxon>Actinopterygii</taxon>
        <taxon>Neopterygii</taxon>
        <taxon>Teleostei</taxon>
        <taxon>Neoteleostei</taxon>
        <taxon>Acanthomorphata</taxon>
        <taxon>Eupercaria</taxon>
        <taxon>Tetraodontiformes</taxon>
        <taxon>Tetradontoidea</taxon>
        <taxon>Tetraodontidae</taxon>
        <taxon>Tetraodon</taxon>
    </lineage>
</organism>
<dbReference type="CDD" id="cd00037">
    <property type="entry name" value="CLECT"/>
    <property type="match status" value="1"/>
</dbReference>
<evidence type="ECO:0000256" key="1">
    <source>
        <dbReference type="SAM" id="SignalP"/>
    </source>
</evidence>
<keyword evidence="1" id="KW-0732">Signal</keyword>
<sequence length="272" mass="29863">MSWTFILLVTLSTLTQEVSVTCPEHQKPRGGSCYEVVGLRYTFSGARAWCEQRGGHLACIPDKETQLFLQRHFDPNEDFWFGARAAPQKLHKILQVKALAVNGGFHGQKNSYYCWSRQPALTTPPHVQCGWVDVTKPQTGIILSAGSAAAVYDDVAIKVQWLLQPSGGNFSCKLSTGDGHVINLERPEALEIRVVHRYVHPGTFTVAAQCSSADTDVTACKLIAVHWPVRAFTSFACYAGNLSLNASNCKALHGEQLQIQMGVNAGWCQDDS</sequence>
<feature type="chain" id="PRO_5004244257" evidence="1">
    <location>
        <begin position="21"/>
        <end position="272"/>
    </location>
</feature>
<evidence type="ECO:0000313" key="3">
    <source>
        <dbReference type="EMBL" id="CAF91609.1"/>
    </source>
</evidence>
<dbReference type="SUPFAM" id="SSF56436">
    <property type="entry name" value="C-type lectin-like"/>
    <property type="match status" value="1"/>
</dbReference>
<name>Q4T673_TETNG</name>
<dbReference type="Pfam" id="PF00059">
    <property type="entry name" value="Lectin_C"/>
    <property type="match status" value="1"/>
</dbReference>